<feature type="transmembrane region" description="Helical" evidence="7">
    <location>
        <begin position="137"/>
        <end position="161"/>
    </location>
</feature>
<organism evidence="8 9">
    <name type="scientific">Gallibacterium anatis</name>
    <dbReference type="NCBI Taxonomy" id="750"/>
    <lineage>
        <taxon>Bacteria</taxon>
        <taxon>Pseudomonadati</taxon>
        <taxon>Pseudomonadota</taxon>
        <taxon>Gammaproteobacteria</taxon>
        <taxon>Pasteurellales</taxon>
        <taxon>Pasteurellaceae</taxon>
        <taxon>Gallibacterium</taxon>
    </lineage>
</organism>
<proteinExistence type="inferred from homology"/>
<comment type="subcellular location">
    <subcellularLocation>
        <location evidence="1 7">Cell membrane</location>
        <topology evidence="1 7">Multi-pass membrane protein</topology>
    </subcellularLocation>
</comment>
<keyword evidence="5 7" id="KW-1133">Transmembrane helix</keyword>
<gene>
    <name evidence="8" type="ORF">JP32_06550</name>
</gene>
<keyword evidence="4 7" id="KW-0812">Transmembrane</keyword>
<evidence type="ECO:0000256" key="3">
    <source>
        <dbReference type="ARBA" id="ARBA00022519"/>
    </source>
</evidence>
<feature type="transmembrane region" description="Helical" evidence="7">
    <location>
        <begin position="34"/>
        <end position="57"/>
    </location>
</feature>
<feature type="transmembrane region" description="Helical" evidence="7">
    <location>
        <begin position="97"/>
        <end position="116"/>
    </location>
</feature>
<dbReference type="HAMAP" id="MF_00672">
    <property type="entry name" value="UPF0761"/>
    <property type="match status" value="1"/>
</dbReference>
<evidence type="ECO:0000256" key="1">
    <source>
        <dbReference type="ARBA" id="ARBA00004651"/>
    </source>
</evidence>
<dbReference type="NCBIfam" id="TIGR00765">
    <property type="entry name" value="yihY_not_rbn"/>
    <property type="match status" value="1"/>
</dbReference>
<evidence type="ECO:0000256" key="7">
    <source>
        <dbReference type="HAMAP-Rule" id="MF_00672"/>
    </source>
</evidence>
<dbReference type="InterPro" id="IPR023679">
    <property type="entry name" value="UPF0761_bac"/>
</dbReference>
<feature type="transmembrane region" description="Helical" evidence="7">
    <location>
        <begin position="181"/>
        <end position="198"/>
    </location>
</feature>
<keyword evidence="2 7" id="KW-1003">Cell membrane</keyword>
<sequence>MQKFSQHLIQHLIILIKVFSYKFNQNKLSQAAGYLTYSTMLAIVPLLMVIFAFFAAFPVFNDVVQDFQQFIFSNFAPSVSHTVEQYITVFIANTKKMSGISIIGLIIVALMLIKSIDTTLNDIWSNSKKRSTLYSFSIYWMILTLGPIFIATNIGVSSYLFSNTFFTYKTGLPFGLKLLSFVPFLLSWLAFTCIYTIVPNTKVNVKHAACGALIAAIFFTLGKACFTWYMKSFPSYQLIYGALATLPIMILWIHLSWTFILLGAQLTAVLDDLHKMKKNYPDQNLTYIYQQITLENQQEKSNDCTDSTR</sequence>
<dbReference type="AlphaFoldDB" id="A0A0A2XKR2"/>
<feature type="transmembrane region" description="Helical" evidence="7">
    <location>
        <begin position="249"/>
        <end position="270"/>
    </location>
</feature>
<dbReference type="PANTHER" id="PTHR30213:SF0">
    <property type="entry name" value="UPF0761 MEMBRANE PROTEIN YIHY"/>
    <property type="match status" value="1"/>
</dbReference>
<feature type="transmembrane region" description="Helical" evidence="7">
    <location>
        <begin position="210"/>
        <end position="229"/>
    </location>
</feature>
<dbReference type="NCBIfam" id="NF002457">
    <property type="entry name" value="PRK01637.1"/>
    <property type="match status" value="1"/>
</dbReference>
<protein>
    <recommendedName>
        <fullName evidence="7">UPF0761 membrane protein JP32_06550</fullName>
    </recommendedName>
</protein>
<evidence type="ECO:0000313" key="8">
    <source>
        <dbReference type="EMBL" id="KGQ31567.1"/>
    </source>
</evidence>
<name>A0A0A2XKR2_9PAST</name>
<dbReference type="Proteomes" id="UP000030526">
    <property type="component" value="Unassembled WGS sequence"/>
</dbReference>
<dbReference type="InterPro" id="IPR017039">
    <property type="entry name" value="Virul_fac_BrkB"/>
</dbReference>
<dbReference type="PANTHER" id="PTHR30213">
    <property type="entry name" value="INNER MEMBRANE PROTEIN YHJD"/>
    <property type="match status" value="1"/>
</dbReference>
<evidence type="ECO:0000256" key="6">
    <source>
        <dbReference type="ARBA" id="ARBA00023136"/>
    </source>
</evidence>
<dbReference type="GO" id="GO:0005886">
    <property type="term" value="C:plasma membrane"/>
    <property type="evidence" value="ECO:0007669"/>
    <property type="project" value="UniProtKB-SubCell"/>
</dbReference>
<dbReference type="Pfam" id="PF03631">
    <property type="entry name" value="Virul_fac_BrkB"/>
    <property type="match status" value="1"/>
</dbReference>
<comment type="similarity">
    <text evidence="7">Belongs to the UPF0761 family.</text>
</comment>
<accession>A0A0A2XKR2</accession>
<dbReference type="EMBL" id="JPXS01000032">
    <property type="protein sequence ID" value="KGQ31567.1"/>
    <property type="molecule type" value="Genomic_DNA"/>
</dbReference>
<dbReference type="RefSeq" id="WP_039084091.1">
    <property type="nucleotide sequence ID" value="NZ_JPXS01000032.1"/>
</dbReference>
<evidence type="ECO:0000256" key="4">
    <source>
        <dbReference type="ARBA" id="ARBA00022692"/>
    </source>
</evidence>
<keyword evidence="3" id="KW-0997">Cell inner membrane</keyword>
<evidence type="ECO:0000256" key="2">
    <source>
        <dbReference type="ARBA" id="ARBA00022475"/>
    </source>
</evidence>
<dbReference type="PIRSF" id="PIRSF035875">
    <property type="entry name" value="RNase_BN"/>
    <property type="match status" value="1"/>
</dbReference>
<reference evidence="8 9" key="1">
    <citation type="submission" date="2014-08" db="EMBL/GenBank/DDBJ databases">
        <title>Chaperone-usher fimbriae in a diverse selection of Gallibacterium genomes.</title>
        <authorList>
            <person name="Kudirkiene E."/>
            <person name="Bager R.J."/>
            <person name="Johnson T.J."/>
            <person name="Bojesen A.M."/>
        </authorList>
    </citation>
    <scope>NUCLEOTIDE SEQUENCE [LARGE SCALE GENOMIC DNA]</scope>
    <source>
        <strain evidence="8 9">20558/3kl.</strain>
    </source>
</reference>
<evidence type="ECO:0000256" key="5">
    <source>
        <dbReference type="ARBA" id="ARBA00022989"/>
    </source>
</evidence>
<evidence type="ECO:0000313" key="9">
    <source>
        <dbReference type="Proteomes" id="UP000030526"/>
    </source>
</evidence>
<keyword evidence="6 7" id="KW-0472">Membrane</keyword>
<comment type="caution">
    <text evidence="8">The sequence shown here is derived from an EMBL/GenBank/DDBJ whole genome shotgun (WGS) entry which is preliminary data.</text>
</comment>